<dbReference type="Proteomes" id="UP001499967">
    <property type="component" value="Unassembled WGS sequence"/>
</dbReference>
<protein>
    <submittedName>
        <fullName evidence="1">Uncharacterized protein</fullName>
    </submittedName>
</protein>
<keyword evidence="2" id="KW-1185">Reference proteome</keyword>
<gene>
    <name evidence="1" type="ORF">GCM10009559_67610</name>
</gene>
<organism evidence="1 2">
    <name type="scientific">Pseudonocardia zijingensis</name>
    <dbReference type="NCBI Taxonomy" id="153376"/>
    <lineage>
        <taxon>Bacteria</taxon>
        <taxon>Bacillati</taxon>
        <taxon>Actinomycetota</taxon>
        <taxon>Actinomycetes</taxon>
        <taxon>Pseudonocardiales</taxon>
        <taxon>Pseudonocardiaceae</taxon>
        <taxon>Pseudonocardia</taxon>
    </lineage>
</organism>
<comment type="caution">
    <text evidence="1">The sequence shown here is derived from an EMBL/GenBank/DDBJ whole genome shotgun (WGS) entry which is preliminary data.</text>
</comment>
<evidence type="ECO:0000313" key="1">
    <source>
        <dbReference type="EMBL" id="GAA0901208.1"/>
    </source>
</evidence>
<sequence>MEDSAPKLRQFASAEKFRKRELIKLLNPPWSHLLRQQIGGIARDSSKPLNNFRSLQCDSKNIWIHCTLAPRHGRTRKAGVGVENSSISTDVEQLAYKLINHADVNSTTVTLALNSDAEIDTRHSAGHPNVNLPQDPT</sequence>
<proteinExistence type="predicted"/>
<name>A0ABP3YP63_9PSEU</name>
<evidence type="ECO:0000313" key="2">
    <source>
        <dbReference type="Proteomes" id="UP001499967"/>
    </source>
</evidence>
<accession>A0ABP3YP63</accession>
<reference evidence="2" key="1">
    <citation type="journal article" date="2019" name="Int. J. Syst. Evol. Microbiol.">
        <title>The Global Catalogue of Microorganisms (GCM) 10K type strain sequencing project: providing services to taxonomists for standard genome sequencing and annotation.</title>
        <authorList>
            <consortium name="The Broad Institute Genomics Platform"/>
            <consortium name="The Broad Institute Genome Sequencing Center for Infectious Disease"/>
            <person name="Wu L."/>
            <person name="Ma J."/>
        </authorList>
    </citation>
    <scope>NUCLEOTIDE SEQUENCE [LARGE SCALE GENOMIC DNA]</scope>
    <source>
        <strain evidence="2">JCM 11117</strain>
    </source>
</reference>
<dbReference type="EMBL" id="BAAAHP010000231">
    <property type="protein sequence ID" value="GAA0901208.1"/>
    <property type="molecule type" value="Genomic_DNA"/>
</dbReference>